<evidence type="ECO:0000256" key="2">
    <source>
        <dbReference type="ARBA" id="ARBA00023054"/>
    </source>
</evidence>
<feature type="compositionally biased region" description="Low complexity" evidence="4">
    <location>
        <begin position="88"/>
        <end position="100"/>
    </location>
</feature>
<protein>
    <submittedName>
        <fullName evidence="5">Leucine-rich repeat flightless-interacting protein 2</fullName>
    </submittedName>
</protein>
<accession>A0A8X6HT39</accession>
<evidence type="ECO:0000313" key="5">
    <source>
        <dbReference type="EMBL" id="GFR29368.1"/>
    </source>
</evidence>
<dbReference type="AlphaFoldDB" id="A0A8X6HT39"/>
<reference evidence="5" key="1">
    <citation type="submission" date="2020-07" db="EMBL/GenBank/DDBJ databases">
        <title>Multicomponent nature underlies the extraordinary mechanical properties of spider dragline silk.</title>
        <authorList>
            <person name="Kono N."/>
            <person name="Nakamura H."/>
            <person name="Mori M."/>
            <person name="Yoshida Y."/>
            <person name="Ohtoshi R."/>
            <person name="Malay A.D."/>
            <person name="Moran D.A.P."/>
            <person name="Tomita M."/>
            <person name="Numata K."/>
            <person name="Arakawa K."/>
        </authorList>
    </citation>
    <scope>NUCLEOTIDE SEQUENCE</scope>
</reference>
<dbReference type="OrthoDB" id="10028421at2759"/>
<dbReference type="Pfam" id="PF09738">
    <property type="entry name" value="LRRFIP"/>
    <property type="match status" value="1"/>
</dbReference>
<evidence type="ECO:0000256" key="3">
    <source>
        <dbReference type="SAM" id="Coils"/>
    </source>
</evidence>
<keyword evidence="2 3" id="KW-0175">Coiled coil</keyword>
<feature type="region of interest" description="Disordered" evidence="4">
    <location>
        <begin position="75"/>
        <end position="109"/>
    </location>
</feature>
<feature type="coiled-coil region" evidence="3">
    <location>
        <begin position="271"/>
        <end position="413"/>
    </location>
</feature>
<keyword evidence="6" id="KW-1185">Reference proteome</keyword>
<feature type="coiled-coil region" evidence="3">
    <location>
        <begin position="27"/>
        <end position="65"/>
    </location>
</feature>
<comment type="caution">
    <text evidence="5">The sequence shown here is derived from an EMBL/GenBank/DDBJ whole genome shotgun (WGS) entry which is preliminary data.</text>
</comment>
<dbReference type="EMBL" id="BMAO01029100">
    <property type="protein sequence ID" value="GFR29368.1"/>
    <property type="molecule type" value="Genomic_DNA"/>
</dbReference>
<dbReference type="GO" id="GO:0006355">
    <property type="term" value="P:regulation of DNA-templated transcription"/>
    <property type="evidence" value="ECO:0007669"/>
    <property type="project" value="InterPro"/>
</dbReference>
<name>A0A8X6HT39_TRICU</name>
<gene>
    <name evidence="5" type="primary">lrrfip2</name>
    <name evidence="5" type="ORF">TNCT_239881</name>
</gene>
<dbReference type="Proteomes" id="UP000887116">
    <property type="component" value="Unassembled WGS sequence"/>
</dbReference>
<organism evidence="5 6">
    <name type="scientific">Trichonephila clavata</name>
    <name type="common">Joro spider</name>
    <name type="synonym">Nephila clavata</name>
    <dbReference type="NCBI Taxonomy" id="2740835"/>
    <lineage>
        <taxon>Eukaryota</taxon>
        <taxon>Metazoa</taxon>
        <taxon>Ecdysozoa</taxon>
        <taxon>Arthropoda</taxon>
        <taxon>Chelicerata</taxon>
        <taxon>Arachnida</taxon>
        <taxon>Araneae</taxon>
        <taxon>Araneomorphae</taxon>
        <taxon>Entelegynae</taxon>
        <taxon>Araneoidea</taxon>
        <taxon>Nephilidae</taxon>
        <taxon>Trichonephila</taxon>
    </lineage>
</organism>
<sequence length="420" mass="48725">MATSSSGRRRVASKLYAAEDQAFNQIAKEAEARLAARRQARAEAREIRMKELEKLQKEADEQSDRTYELLTDAVRNTRPTTEVARTPSYMSGASSYASSRRSSEDSTDNLDVRELRTCLSGRDLKLQLSDLEEKFRKAMISNAQLDNEKSAYIYQVETLKDEIEEMQENLNQSQREYREKKRVYDLLVRDFDKLQYEKECLLHNLKERDQLIKNHGLVLVSESGMNGDINEEYEPKLSRKKSRQNSSAALLSQQSALLLDQVGNGSLDVRLKKFIEEKQELLDEIYRLRLDLEEERQKLSKMENSSVNHNHVNGPDIKVLEVQREANKQVSDYKFRLKKAEQEITTLQSNISRLESQVARYKTATENAEKVEDELKAEKRKTQRELREAQSRIEELETSNAHLQKRIDKLKSARTALIKS</sequence>
<dbReference type="PANTHER" id="PTHR19212:SF0">
    <property type="entry name" value="LD07988P"/>
    <property type="match status" value="1"/>
</dbReference>
<comment type="similarity">
    <text evidence="1">Belongs to the LRRFIP family.</text>
</comment>
<evidence type="ECO:0000313" key="6">
    <source>
        <dbReference type="Proteomes" id="UP000887116"/>
    </source>
</evidence>
<proteinExistence type="inferred from homology"/>
<dbReference type="PANTHER" id="PTHR19212">
    <property type="entry name" value="LEUCINE RICH REPEAT IN FLII INTERACTING PROTEIN"/>
    <property type="match status" value="1"/>
</dbReference>
<dbReference type="InterPro" id="IPR019139">
    <property type="entry name" value="LRRFIP1/2"/>
</dbReference>
<dbReference type="Gene3D" id="1.20.5.4090">
    <property type="match status" value="1"/>
</dbReference>
<evidence type="ECO:0000256" key="1">
    <source>
        <dbReference type="ARBA" id="ARBA00008275"/>
    </source>
</evidence>
<evidence type="ECO:0000256" key="4">
    <source>
        <dbReference type="SAM" id="MobiDB-lite"/>
    </source>
</evidence>
<feature type="coiled-coil region" evidence="3">
    <location>
        <begin position="128"/>
        <end position="183"/>
    </location>
</feature>